<comment type="caution">
    <text evidence="3">The sequence shown here is derived from an EMBL/GenBank/DDBJ whole genome shotgun (WGS) entry which is preliminary data.</text>
</comment>
<dbReference type="InterPro" id="IPR036812">
    <property type="entry name" value="NAD(P)_OxRdtase_dom_sf"/>
</dbReference>
<evidence type="ECO:0000256" key="1">
    <source>
        <dbReference type="ARBA" id="ARBA00023002"/>
    </source>
</evidence>
<dbReference type="STRING" id="983506.L8X3U0"/>
<evidence type="ECO:0000313" key="3">
    <source>
        <dbReference type="EMBL" id="ELU44870.1"/>
    </source>
</evidence>
<accession>L8X3U0</accession>
<dbReference type="PANTHER" id="PTHR43625">
    <property type="entry name" value="AFLATOXIN B1 ALDEHYDE REDUCTASE"/>
    <property type="match status" value="1"/>
</dbReference>
<organism evidence="3 4">
    <name type="scientific">Thanatephorus cucumeris (strain AG1-IA)</name>
    <name type="common">Rice sheath blight fungus</name>
    <name type="synonym">Rhizoctonia solani</name>
    <dbReference type="NCBI Taxonomy" id="983506"/>
    <lineage>
        <taxon>Eukaryota</taxon>
        <taxon>Fungi</taxon>
        <taxon>Dikarya</taxon>
        <taxon>Basidiomycota</taxon>
        <taxon>Agaricomycotina</taxon>
        <taxon>Agaricomycetes</taxon>
        <taxon>Cantharellales</taxon>
        <taxon>Ceratobasidiaceae</taxon>
        <taxon>Rhizoctonia</taxon>
        <taxon>Rhizoctonia solani AG-1</taxon>
    </lineage>
</organism>
<dbReference type="AlphaFoldDB" id="L8X3U0"/>
<protein>
    <submittedName>
        <fullName evidence="3">Aldo/keto reductase family domain-containing protein</fullName>
    </submittedName>
</protein>
<gene>
    <name evidence="3" type="ORF">AG1IA_01093</name>
</gene>
<dbReference type="OMA" id="GACHYLE"/>
<keyword evidence="1" id="KW-0560">Oxidoreductase</keyword>
<keyword evidence="4" id="KW-1185">Reference proteome</keyword>
<dbReference type="GO" id="GO:0005737">
    <property type="term" value="C:cytoplasm"/>
    <property type="evidence" value="ECO:0007669"/>
    <property type="project" value="TreeGrafter"/>
</dbReference>
<sequence>MLWSFVTFIGACHYLEISNQSDSIIHSLLYRTLTMSPKQSRVPLIFGTMTMGEPGKNGVRNSDLNECQTILDTFFSYGHTEIDTARNYEVHPTSSTLTFTRISRVYPTEPGWHSPEHLRAKFSESLEKLNRKKVRVFYLHAPDRSVPFEETLGEVDKMHKEGLL</sequence>
<dbReference type="GO" id="GO:0016491">
    <property type="term" value="F:oxidoreductase activity"/>
    <property type="evidence" value="ECO:0007669"/>
    <property type="project" value="UniProtKB-KW"/>
</dbReference>
<dbReference type="InterPro" id="IPR050791">
    <property type="entry name" value="Aldo-Keto_reductase"/>
</dbReference>
<dbReference type="InterPro" id="IPR023210">
    <property type="entry name" value="NADP_OxRdtase_dom"/>
</dbReference>
<dbReference type="HOGENOM" id="CLU_1620189_0_0_1"/>
<dbReference type="OrthoDB" id="2310150at2759"/>
<proteinExistence type="predicted"/>
<dbReference type="Proteomes" id="UP000011668">
    <property type="component" value="Unassembled WGS sequence"/>
</dbReference>
<evidence type="ECO:0000259" key="2">
    <source>
        <dbReference type="Pfam" id="PF00248"/>
    </source>
</evidence>
<dbReference type="Gene3D" id="3.20.20.100">
    <property type="entry name" value="NADP-dependent oxidoreductase domain"/>
    <property type="match status" value="1"/>
</dbReference>
<dbReference type="EMBL" id="AFRT01000254">
    <property type="protein sequence ID" value="ELU44870.1"/>
    <property type="molecule type" value="Genomic_DNA"/>
</dbReference>
<feature type="domain" description="NADP-dependent oxidoreductase" evidence="2">
    <location>
        <begin position="43"/>
        <end position="163"/>
    </location>
</feature>
<name>L8X3U0_THACA</name>
<dbReference type="Pfam" id="PF00248">
    <property type="entry name" value="Aldo_ket_red"/>
    <property type="match status" value="1"/>
</dbReference>
<reference evidence="3 4" key="1">
    <citation type="journal article" date="2013" name="Nat. Commun.">
        <title>The evolution and pathogenic mechanisms of the rice sheath blight pathogen.</title>
        <authorList>
            <person name="Zheng A."/>
            <person name="Lin R."/>
            <person name="Xu L."/>
            <person name="Qin P."/>
            <person name="Tang C."/>
            <person name="Ai P."/>
            <person name="Zhang D."/>
            <person name="Liu Y."/>
            <person name="Sun Z."/>
            <person name="Feng H."/>
            <person name="Wang Y."/>
            <person name="Chen Y."/>
            <person name="Liang X."/>
            <person name="Fu R."/>
            <person name="Li Q."/>
            <person name="Zhang J."/>
            <person name="Yu X."/>
            <person name="Xie Z."/>
            <person name="Ding L."/>
            <person name="Guan P."/>
            <person name="Tang J."/>
            <person name="Liang Y."/>
            <person name="Wang S."/>
            <person name="Deng Q."/>
            <person name="Li S."/>
            <person name="Zhu J."/>
            <person name="Wang L."/>
            <person name="Liu H."/>
            <person name="Li P."/>
        </authorList>
    </citation>
    <scope>NUCLEOTIDE SEQUENCE [LARGE SCALE GENOMIC DNA]</scope>
    <source>
        <strain evidence="4">AG-1 IA</strain>
    </source>
</reference>
<dbReference type="PANTHER" id="PTHR43625:SF19">
    <property type="entry name" value="NADP-DEPENDENT OXIDOREDUCTASE DOMAIN-CONTAINING PROTEIN"/>
    <property type="match status" value="1"/>
</dbReference>
<evidence type="ECO:0000313" key="4">
    <source>
        <dbReference type="Proteomes" id="UP000011668"/>
    </source>
</evidence>
<dbReference type="SUPFAM" id="SSF51430">
    <property type="entry name" value="NAD(P)-linked oxidoreductase"/>
    <property type="match status" value="1"/>
</dbReference>